<dbReference type="Gene3D" id="3.40.630.30">
    <property type="match status" value="1"/>
</dbReference>
<accession>A0A2N0ZEV1</accession>
<dbReference type="SUPFAM" id="SSF55729">
    <property type="entry name" value="Acyl-CoA N-acyltransferases (Nat)"/>
    <property type="match status" value="1"/>
</dbReference>
<dbReference type="PROSITE" id="PS51186">
    <property type="entry name" value="GNAT"/>
    <property type="match status" value="1"/>
</dbReference>
<comment type="caution">
    <text evidence="2">The sequence shown here is derived from an EMBL/GenBank/DDBJ whole genome shotgun (WGS) entry which is preliminary data.</text>
</comment>
<proteinExistence type="predicted"/>
<gene>
    <name evidence="2" type="ORF">CWS20_15660</name>
</gene>
<evidence type="ECO:0000313" key="2">
    <source>
        <dbReference type="EMBL" id="PKG28040.1"/>
    </source>
</evidence>
<dbReference type="Pfam" id="PF13508">
    <property type="entry name" value="Acetyltransf_7"/>
    <property type="match status" value="1"/>
</dbReference>
<protein>
    <submittedName>
        <fullName evidence="2">N-acetyltransferase</fullName>
    </submittedName>
</protein>
<organism evidence="2 3">
    <name type="scientific">Cytobacillus horneckiae</name>
    <dbReference type="NCBI Taxonomy" id="549687"/>
    <lineage>
        <taxon>Bacteria</taxon>
        <taxon>Bacillati</taxon>
        <taxon>Bacillota</taxon>
        <taxon>Bacilli</taxon>
        <taxon>Bacillales</taxon>
        <taxon>Bacillaceae</taxon>
        <taxon>Cytobacillus</taxon>
    </lineage>
</organism>
<dbReference type="InterPro" id="IPR016181">
    <property type="entry name" value="Acyl_CoA_acyltransferase"/>
</dbReference>
<reference evidence="2 3" key="1">
    <citation type="journal article" date="2010" name="Int. J. Syst. Evol. Microbiol.">
        <title>Bacillus horneckiae sp. nov., isolated from a spacecraft-assembly clean room.</title>
        <authorList>
            <person name="Vaishampayan P."/>
            <person name="Probst A."/>
            <person name="Krishnamurthi S."/>
            <person name="Ghosh S."/>
            <person name="Osman S."/>
            <person name="McDowall A."/>
            <person name="Ruckmani A."/>
            <person name="Mayilraj S."/>
            <person name="Venkateswaran K."/>
        </authorList>
    </citation>
    <scope>NUCLEOTIDE SEQUENCE [LARGE SCALE GENOMIC DNA]</scope>
    <source>
        <strain evidence="3">1PO1SC</strain>
    </source>
</reference>
<dbReference type="Proteomes" id="UP000233343">
    <property type="component" value="Unassembled WGS sequence"/>
</dbReference>
<feature type="domain" description="N-acetyltransferase" evidence="1">
    <location>
        <begin position="9"/>
        <end position="150"/>
    </location>
</feature>
<evidence type="ECO:0000259" key="1">
    <source>
        <dbReference type="PROSITE" id="PS51186"/>
    </source>
</evidence>
<name>A0A2N0ZEV1_9BACI</name>
<keyword evidence="2" id="KW-0808">Transferase</keyword>
<dbReference type="InterPro" id="IPR053144">
    <property type="entry name" value="Acetyltransferase_Butenolide"/>
</dbReference>
<dbReference type="AlphaFoldDB" id="A0A2N0ZEV1"/>
<sequence>MRDKKHGEFTISTNKDYLDRHIIFDFLHTDAYWSENIPKEIVMKSIDQTPLVFGVYKGDVHTLYEQVGFARVITDSATFAYLCDVFILPAYRGLGLSKWLVETIVWHPDLQDIRKFMLATKDAHTLYERFGFEAVDQPELILQKVRKIPY</sequence>
<evidence type="ECO:0000313" key="3">
    <source>
        <dbReference type="Proteomes" id="UP000233343"/>
    </source>
</evidence>
<dbReference type="RefSeq" id="WP_066194831.1">
    <property type="nucleotide sequence ID" value="NZ_JAFDQP010000015.1"/>
</dbReference>
<dbReference type="CDD" id="cd04301">
    <property type="entry name" value="NAT_SF"/>
    <property type="match status" value="1"/>
</dbReference>
<dbReference type="PANTHER" id="PTHR43233:SF1">
    <property type="entry name" value="FAMILY N-ACETYLTRANSFERASE, PUTATIVE (AFU_ORTHOLOGUE AFUA_6G03350)-RELATED"/>
    <property type="match status" value="1"/>
</dbReference>
<keyword evidence="3" id="KW-1185">Reference proteome</keyword>
<dbReference type="InterPro" id="IPR000182">
    <property type="entry name" value="GNAT_dom"/>
</dbReference>
<dbReference type="GO" id="GO:0016747">
    <property type="term" value="F:acyltransferase activity, transferring groups other than amino-acyl groups"/>
    <property type="evidence" value="ECO:0007669"/>
    <property type="project" value="InterPro"/>
</dbReference>
<dbReference type="EMBL" id="PISD01000033">
    <property type="protein sequence ID" value="PKG28040.1"/>
    <property type="molecule type" value="Genomic_DNA"/>
</dbReference>
<dbReference type="PANTHER" id="PTHR43233">
    <property type="entry name" value="FAMILY N-ACETYLTRANSFERASE, PUTATIVE (AFU_ORTHOLOGUE AFUA_6G03350)-RELATED"/>
    <property type="match status" value="1"/>
</dbReference>